<gene>
    <name evidence="1" type="ORF">EJ04DRAFT_513230</name>
</gene>
<dbReference type="AlphaFoldDB" id="A0A9P4QYY9"/>
<evidence type="ECO:0000313" key="1">
    <source>
        <dbReference type="EMBL" id="KAF2733461.1"/>
    </source>
</evidence>
<proteinExistence type="predicted"/>
<organism evidence="1 2">
    <name type="scientific">Polyplosphaeria fusca</name>
    <dbReference type="NCBI Taxonomy" id="682080"/>
    <lineage>
        <taxon>Eukaryota</taxon>
        <taxon>Fungi</taxon>
        <taxon>Dikarya</taxon>
        <taxon>Ascomycota</taxon>
        <taxon>Pezizomycotina</taxon>
        <taxon>Dothideomycetes</taxon>
        <taxon>Pleosporomycetidae</taxon>
        <taxon>Pleosporales</taxon>
        <taxon>Tetraplosphaeriaceae</taxon>
        <taxon>Polyplosphaeria</taxon>
    </lineage>
</organism>
<evidence type="ECO:0000313" key="2">
    <source>
        <dbReference type="Proteomes" id="UP000799444"/>
    </source>
</evidence>
<comment type="caution">
    <text evidence="1">The sequence shown here is derived from an EMBL/GenBank/DDBJ whole genome shotgun (WGS) entry which is preliminary data.</text>
</comment>
<name>A0A9P4QYY9_9PLEO</name>
<reference evidence="1" key="1">
    <citation type="journal article" date="2020" name="Stud. Mycol.">
        <title>101 Dothideomycetes genomes: a test case for predicting lifestyles and emergence of pathogens.</title>
        <authorList>
            <person name="Haridas S."/>
            <person name="Albert R."/>
            <person name="Binder M."/>
            <person name="Bloem J."/>
            <person name="Labutti K."/>
            <person name="Salamov A."/>
            <person name="Andreopoulos B."/>
            <person name="Baker S."/>
            <person name="Barry K."/>
            <person name="Bills G."/>
            <person name="Bluhm B."/>
            <person name="Cannon C."/>
            <person name="Castanera R."/>
            <person name="Culley D."/>
            <person name="Daum C."/>
            <person name="Ezra D."/>
            <person name="Gonzalez J."/>
            <person name="Henrissat B."/>
            <person name="Kuo A."/>
            <person name="Liang C."/>
            <person name="Lipzen A."/>
            <person name="Lutzoni F."/>
            <person name="Magnuson J."/>
            <person name="Mondo S."/>
            <person name="Nolan M."/>
            <person name="Ohm R."/>
            <person name="Pangilinan J."/>
            <person name="Park H.-J."/>
            <person name="Ramirez L."/>
            <person name="Alfaro M."/>
            <person name="Sun H."/>
            <person name="Tritt A."/>
            <person name="Yoshinaga Y."/>
            <person name="Zwiers L.-H."/>
            <person name="Turgeon B."/>
            <person name="Goodwin S."/>
            <person name="Spatafora J."/>
            <person name="Crous P."/>
            <person name="Grigoriev I."/>
        </authorList>
    </citation>
    <scope>NUCLEOTIDE SEQUENCE</scope>
    <source>
        <strain evidence="1">CBS 125425</strain>
    </source>
</reference>
<sequence>MSPGHSNLWNISTTVSRETRETVARFLSFTVLYKEIPPHPIHMPQTRTCASAASPQQHHTIPQHCPHGGYKYEHQLLAYTARPRIPKQR</sequence>
<protein>
    <submittedName>
        <fullName evidence="1">Uncharacterized protein</fullName>
    </submittedName>
</protein>
<dbReference type="Proteomes" id="UP000799444">
    <property type="component" value="Unassembled WGS sequence"/>
</dbReference>
<keyword evidence="2" id="KW-1185">Reference proteome</keyword>
<accession>A0A9P4QYY9</accession>
<dbReference type="EMBL" id="ML996161">
    <property type="protein sequence ID" value="KAF2733461.1"/>
    <property type="molecule type" value="Genomic_DNA"/>
</dbReference>